<reference evidence="1 2" key="1">
    <citation type="submission" date="2016-02" db="EMBL/GenBank/DDBJ databases">
        <title>Genome analysis of coral dinoflagellate symbionts highlights evolutionary adaptations to a symbiotic lifestyle.</title>
        <authorList>
            <person name="Aranda M."/>
            <person name="Li Y."/>
            <person name="Liew Y.J."/>
            <person name="Baumgarten S."/>
            <person name="Simakov O."/>
            <person name="Wilson M."/>
            <person name="Piel J."/>
            <person name="Ashoor H."/>
            <person name="Bougouffa S."/>
            <person name="Bajic V.B."/>
            <person name="Ryu T."/>
            <person name="Ravasi T."/>
            <person name="Bayer T."/>
            <person name="Micklem G."/>
            <person name="Kim H."/>
            <person name="Bhak J."/>
            <person name="Lajeunesse T.C."/>
            <person name="Voolstra C.R."/>
        </authorList>
    </citation>
    <scope>NUCLEOTIDE SEQUENCE [LARGE SCALE GENOMIC DNA]</scope>
    <source>
        <strain evidence="1 2">CCMP2467</strain>
    </source>
</reference>
<evidence type="ECO:0000313" key="1">
    <source>
        <dbReference type="EMBL" id="OLP87507.1"/>
    </source>
</evidence>
<name>A0A1Q9CX71_SYMMI</name>
<organism evidence="1 2">
    <name type="scientific">Symbiodinium microadriaticum</name>
    <name type="common">Dinoflagellate</name>
    <name type="synonym">Zooxanthella microadriatica</name>
    <dbReference type="NCBI Taxonomy" id="2951"/>
    <lineage>
        <taxon>Eukaryota</taxon>
        <taxon>Sar</taxon>
        <taxon>Alveolata</taxon>
        <taxon>Dinophyceae</taxon>
        <taxon>Suessiales</taxon>
        <taxon>Symbiodiniaceae</taxon>
        <taxon>Symbiodinium</taxon>
    </lineage>
</organism>
<dbReference type="OrthoDB" id="438963at2759"/>
<evidence type="ECO:0000313" key="2">
    <source>
        <dbReference type="Proteomes" id="UP000186817"/>
    </source>
</evidence>
<keyword evidence="2" id="KW-1185">Reference proteome</keyword>
<dbReference type="EMBL" id="LSRX01000857">
    <property type="protein sequence ID" value="OLP87507.1"/>
    <property type="molecule type" value="Genomic_DNA"/>
</dbReference>
<proteinExistence type="predicted"/>
<gene>
    <name evidence="1" type="ORF">AK812_SmicGene31262</name>
</gene>
<accession>A0A1Q9CX71</accession>
<protein>
    <submittedName>
        <fullName evidence="1">Uncharacterized protein</fullName>
    </submittedName>
</protein>
<dbReference type="Proteomes" id="UP000186817">
    <property type="component" value="Unassembled WGS sequence"/>
</dbReference>
<dbReference type="AlphaFoldDB" id="A0A1Q9CX71"/>
<comment type="caution">
    <text evidence="1">The sequence shown here is derived from an EMBL/GenBank/DDBJ whole genome shotgun (WGS) entry which is preliminary data.</text>
</comment>
<sequence length="180" mass="20193">MKRRAPENEGTALTLETIREAIGEAIRGELQEVRQDIRHFATRVDHVESQVTKQMQQTINLLDEMTHKHAEHGGILQQLPEANREVRSRLEQLGGEYCCTILRWGRPPALVIGGWDPDQDAKVTKSEAEDILKSVGAPIYLDSMFVPGVRRGYAILPIDTRPGESFEERNYTGDCNGAGQ</sequence>